<dbReference type="SUPFAM" id="SSF55785">
    <property type="entry name" value="PYP-like sensor domain (PAS domain)"/>
    <property type="match status" value="1"/>
</dbReference>
<dbReference type="InterPro" id="IPR013767">
    <property type="entry name" value="PAS_fold"/>
</dbReference>
<dbReference type="SMART" id="SM00382">
    <property type="entry name" value="AAA"/>
    <property type="match status" value="1"/>
</dbReference>
<evidence type="ECO:0000259" key="4">
    <source>
        <dbReference type="PROSITE" id="PS50112"/>
    </source>
</evidence>
<keyword evidence="6" id="KW-1185">Reference proteome</keyword>
<protein>
    <submittedName>
        <fullName evidence="5">Transcriptional regulator with PAS, ATPase and Fis domain</fullName>
    </submittedName>
</protein>
<dbReference type="InterPro" id="IPR025662">
    <property type="entry name" value="Sigma_54_int_dom_ATP-bd_1"/>
</dbReference>
<dbReference type="CDD" id="cd00130">
    <property type="entry name" value="PAS"/>
    <property type="match status" value="1"/>
</dbReference>
<sequence>MERPTLTIITGSKQTKEVLHEQLEQLTGDYLSIKTFAVDEGLPLHIEDNIILYSSDIAKAEANALSTINGHQLFVGKRTIRHEYIENLLTIPAGETVLMVNDDDQTTIDVIESIYQLGINHIKFVPYKRGQMFYENINTAVSPGETHLFPVYIDNGIDIGVRLFDMATILKVIDHFALDDSIASKVSERYLRSMITLHRKIFAAEQDAIKTTRHYQNVVDTVDDGILVINKEKRITLFNHRLEALFQKSADEVIHRPLQEIVQQELYDFIVYSTDENKFFSMNGVDVVAFRQHMIKEQTVVVTFKSVHQAFEIEKTAQREQDKKGFYAKYDFEDILGEHPVLLNCVRIAKKLAIAEHPILINGETGVGKELFAHSIHRASLRKNGPFIAINCSALTESLLESELFGYEEGTFTGAQRGGKKGLFELADNGTIFLDEIGDISPAVQAHLLRVLQEKEIRRIGGRKITPVNVRVIAATNKNLQHKIADGSFRSDLFYRLNVLHLSVPPLRDRLSDIKRLTNYFVTKSGNWMKVDDEVIETFMTHNWPGNIRELKSIIDYALVVSEGTTITKGDLPHDRLLNKDSIATNYSKLPSSSMEAKEYYVILQMIKNRNDEGKPASRNYLSEESNNFHHHLTPQQIRLRLNDLEVQGYVLKGRGRAGTHITHEGEHYLSQLAARSR</sequence>
<dbReference type="PROSITE" id="PS00676">
    <property type="entry name" value="SIGMA54_INTERACT_2"/>
    <property type="match status" value="1"/>
</dbReference>
<dbReference type="Proteomes" id="UP001226720">
    <property type="component" value="Unassembled WGS sequence"/>
</dbReference>
<gene>
    <name evidence="5" type="ORF">QO000_002724</name>
</gene>
<dbReference type="PANTHER" id="PTHR32071:SF57">
    <property type="entry name" value="C4-DICARBOXYLATE TRANSPORT TRANSCRIPTIONAL REGULATORY PROTEIN DCTD"/>
    <property type="match status" value="1"/>
</dbReference>
<dbReference type="Gene3D" id="1.10.8.60">
    <property type="match status" value="1"/>
</dbReference>
<dbReference type="InterPro" id="IPR027417">
    <property type="entry name" value="P-loop_NTPase"/>
</dbReference>
<organism evidence="5 6">
    <name type="scientific">Guptibacillus hwajinpoensis</name>
    <dbReference type="NCBI Taxonomy" id="208199"/>
    <lineage>
        <taxon>Bacteria</taxon>
        <taxon>Bacillati</taxon>
        <taxon>Bacillota</taxon>
        <taxon>Bacilli</taxon>
        <taxon>Bacillales</taxon>
        <taxon>Guptibacillaceae</taxon>
        <taxon>Guptibacillus</taxon>
    </lineage>
</organism>
<dbReference type="InterPro" id="IPR000014">
    <property type="entry name" value="PAS"/>
</dbReference>
<feature type="domain" description="PAS" evidence="4">
    <location>
        <begin position="211"/>
        <end position="265"/>
    </location>
</feature>
<dbReference type="Pfam" id="PF00158">
    <property type="entry name" value="Sigma54_activat"/>
    <property type="match status" value="1"/>
</dbReference>
<dbReference type="SMART" id="SM00091">
    <property type="entry name" value="PAS"/>
    <property type="match status" value="1"/>
</dbReference>
<dbReference type="InterPro" id="IPR025943">
    <property type="entry name" value="Sigma_54_int_dom_ATP-bd_2"/>
</dbReference>
<dbReference type="CDD" id="cd00009">
    <property type="entry name" value="AAA"/>
    <property type="match status" value="1"/>
</dbReference>
<dbReference type="EMBL" id="JAUSWM010000005">
    <property type="protein sequence ID" value="MDQ0483740.1"/>
    <property type="molecule type" value="Genomic_DNA"/>
</dbReference>
<dbReference type="GeneID" id="301327179"/>
<dbReference type="Pfam" id="PF25601">
    <property type="entry name" value="AAA_lid_14"/>
    <property type="match status" value="1"/>
</dbReference>
<feature type="domain" description="Sigma-54 factor interaction" evidence="3">
    <location>
        <begin position="335"/>
        <end position="560"/>
    </location>
</feature>
<dbReference type="PROSITE" id="PS50045">
    <property type="entry name" value="SIGMA54_INTERACT_4"/>
    <property type="match status" value="1"/>
</dbReference>
<dbReference type="Pfam" id="PF00989">
    <property type="entry name" value="PAS"/>
    <property type="match status" value="1"/>
</dbReference>
<dbReference type="RefSeq" id="WP_301551643.1">
    <property type="nucleotide sequence ID" value="NZ_JAQRMZ010000004.1"/>
</dbReference>
<name>A0ABU0K311_9BACL</name>
<accession>A0ABU0K311</accession>
<evidence type="ECO:0000313" key="6">
    <source>
        <dbReference type="Proteomes" id="UP001226720"/>
    </source>
</evidence>
<keyword evidence="2" id="KW-0067">ATP-binding</keyword>
<dbReference type="Gene3D" id="3.40.50.300">
    <property type="entry name" value="P-loop containing nucleotide triphosphate hydrolases"/>
    <property type="match status" value="1"/>
</dbReference>
<dbReference type="Gene3D" id="3.30.450.20">
    <property type="entry name" value="PAS domain"/>
    <property type="match status" value="1"/>
</dbReference>
<evidence type="ECO:0000256" key="2">
    <source>
        <dbReference type="ARBA" id="ARBA00022840"/>
    </source>
</evidence>
<dbReference type="PANTHER" id="PTHR32071">
    <property type="entry name" value="TRANSCRIPTIONAL REGULATORY PROTEIN"/>
    <property type="match status" value="1"/>
</dbReference>
<dbReference type="InterPro" id="IPR058031">
    <property type="entry name" value="AAA_lid_NorR"/>
</dbReference>
<dbReference type="InterPro" id="IPR002078">
    <property type="entry name" value="Sigma_54_int"/>
</dbReference>
<evidence type="ECO:0000259" key="3">
    <source>
        <dbReference type="PROSITE" id="PS50045"/>
    </source>
</evidence>
<keyword evidence="1" id="KW-0547">Nucleotide-binding</keyword>
<reference evidence="5" key="1">
    <citation type="submission" date="2023-07" db="EMBL/GenBank/DDBJ databases">
        <title>Genomic Encyclopedia of Type Strains, Phase IV (KMG-IV): sequencing the most valuable type-strain genomes for metagenomic binning, comparative biology and taxonomic classification.</title>
        <authorList>
            <person name="Goeker M."/>
        </authorList>
    </citation>
    <scope>NUCLEOTIDE SEQUENCE [LARGE SCALE GENOMIC DNA]</scope>
    <source>
        <strain evidence="5">JSM 076093</strain>
    </source>
</reference>
<dbReference type="PROSITE" id="PS50112">
    <property type="entry name" value="PAS"/>
    <property type="match status" value="1"/>
</dbReference>
<proteinExistence type="predicted"/>
<evidence type="ECO:0000313" key="5">
    <source>
        <dbReference type="EMBL" id="MDQ0483740.1"/>
    </source>
</evidence>
<dbReference type="InterPro" id="IPR035965">
    <property type="entry name" value="PAS-like_dom_sf"/>
</dbReference>
<dbReference type="PROSITE" id="PS00675">
    <property type="entry name" value="SIGMA54_INTERACT_1"/>
    <property type="match status" value="1"/>
</dbReference>
<comment type="caution">
    <text evidence="5">The sequence shown here is derived from an EMBL/GenBank/DDBJ whole genome shotgun (WGS) entry which is preliminary data.</text>
</comment>
<dbReference type="SUPFAM" id="SSF52540">
    <property type="entry name" value="P-loop containing nucleoside triphosphate hydrolases"/>
    <property type="match status" value="1"/>
</dbReference>
<evidence type="ECO:0000256" key="1">
    <source>
        <dbReference type="ARBA" id="ARBA00022741"/>
    </source>
</evidence>
<dbReference type="InterPro" id="IPR003593">
    <property type="entry name" value="AAA+_ATPase"/>
</dbReference>